<dbReference type="AlphaFoldDB" id="F8A8K6"/>
<accession>F8A8K6</accession>
<dbReference type="InterPro" id="IPR049712">
    <property type="entry name" value="Poly_export"/>
</dbReference>
<dbReference type="PANTHER" id="PTHR33619">
    <property type="entry name" value="POLYSACCHARIDE EXPORT PROTEIN GFCE-RELATED"/>
    <property type="match status" value="1"/>
</dbReference>
<dbReference type="PaxDb" id="667014-Thein_1224"/>
<dbReference type="RefSeq" id="WP_013907834.1">
    <property type="nucleotide sequence ID" value="NC_015681.1"/>
</dbReference>
<evidence type="ECO:0000313" key="5">
    <source>
        <dbReference type="EMBL" id="AEH45092.1"/>
    </source>
</evidence>
<feature type="chain" id="PRO_5003373637" evidence="2">
    <location>
        <begin position="25"/>
        <end position="188"/>
    </location>
</feature>
<dbReference type="eggNOG" id="COG1596">
    <property type="taxonomic scope" value="Bacteria"/>
</dbReference>
<protein>
    <submittedName>
        <fullName evidence="5">Polysaccharide export protein</fullName>
    </submittedName>
</protein>
<feature type="domain" description="Soluble ligand binding" evidence="4">
    <location>
        <begin position="109"/>
        <end position="157"/>
    </location>
</feature>
<evidence type="ECO:0000313" key="6">
    <source>
        <dbReference type="Proteomes" id="UP000006793"/>
    </source>
</evidence>
<evidence type="ECO:0000259" key="3">
    <source>
        <dbReference type="Pfam" id="PF02563"/>
    </source>
</evidence>
<gene>
    <name evidence="5" type="ordered locus">Thein_1224</name>
</gene>
<dbReference type="Proteomes" id="UP000006793">
    <property type="component" value="Chromosome"/>
</dbReference>
<keyword evidence="6" id="KW-1185">Reference proteome</keyword>
<feature type="domain" description="Polysaccharide export protein N-terminal" evidence="3">
    <location>
        <begin position="30"/>
        <end position="102"/>
    </location>
</feature>
<dbReference type="EMBL" id="CP002683">
    <property type="protein sequence ID" value="AEH45092.1"/>
    <property type="molecule type" value="Genomic_DNA"/>
</dbReference>
<feature type="signal peptide" evidence="2">
    <location>
        <begin position="1"/>
        <end position="24"/>
    </location>
</feature>
<dbReference type="InterPro" id="IPR003715">
    <property type="entry name" value="Poly_export_N"/>
</dbReference>
<dbReference type="InParanoid" id="F8A8K6"/>
<dbReference type="STRING" id="667014.Thein_1224"/>
<name>F8A8K6_THEID</name>
<evidence type="ECO:0000259" key="4">
    <source>
        <dbReference type="Pfam" id="PF10531"/>
    </source>
</evidence>
<dbReference type="KEGG" id="tid:Thein_1224"/>
<reference evidence="5 6" key="2">
    <citation type="journal article" date="2012" name="Stand. Genomic Sci.">
        <title>Complete genome sequence of the thermophilic sulfate-reducing ocean bacterium Thermodesulfatator indicus type strain (CIR29812(T)).</title>
        <authorList>
            <person name="Anderson I."/>
            <person name="Saunders E."/>
            <person name="Lapidus A."/>
            <person name="Nolan M."/>
            <person name="Lucas S."/>
            <person name="Tice H."/>
            <person name="Del Rio T.G."/>
            <person name="Cheng J.F."/>
            <person name="Han C."/>
            <person name="Tapia R."/>
            <person name="Goodwin L.A."/>
            <person name="Pitluck S."/>
            <person name="Liolios K."/>
            <person name="Mavromatis K."/>
            <person name="Pagani I."/>
            <person name="Ivanova N."/>
            <person name="Mikhailova N."/>
            <person name="Pati A."/>
            <person name="Chen A."/>
            <person name="Palaniappan K."/>
            <person name="Land M."/>
            <person name="Hauser L."/>
            <person name="Jeffries C.D."/>
            <person name="Chang Y.J."/>
            <person name="Brambilla E.M."/>
            <person name="Rohde M."/>
            <person name="Spring S."/>
            <person name="Goker M."/>
            <person name="Detter J.C."/>
            <person name="Woyke T."/>
            <person name="Bristow J."/>
            <person name="Eisen J.A."/>
            <person name="Markowitz V."/>
            <person name="Hugenholtz P."/>
            <person name="Kyrpides N.C."/>
            <person name="Klenk H.P."/>
        </authorList>
    </citation>
    <scope>NUCLEOTIDE SEQUENCE [LARGE SCALE GENOMIC DNA]</scope>
    <source>
        <strain evidence="6">DSM 15286 / JCM 11887 / CIR29812</strain>
    </source>
</reference>
<dbReference type="GO" id="GO:0015159">
    <property type="term" value="F:polysaccharide transmembrane transporter activity"/>
    <property type="evidence" value="ECO:0007669"/>
    <property type="project" value="InterPro"/>
</dbReference>
<proteinExistence type="predicted"/>
<sequence length="188" mass="21481">MKAKITLLFLVFSYFLIGFSNAWAAKTEFDEYVIGPGDVLEIIVWKEPDFSRDITVRPDGRITLPLIDDVMAAGKTPMQLKEEIQKKLEEYIDLPVVTVIVKGINSKFYYMIGEIKKPGVYPLSKPTTILQALSIAGGFTEWANKSKIKVLRFEKDKRKVLIFNYEKAVKGKEINDFYLLPDDIILIP</sequence>
<reference evidence="6" key="1">
    <citation type="submission" date="2011-04" db="EMBL/GenBank/DDBJ databases">
        <title>The complete genome of Thermodesulfatator indicus DSM 15286.</title>
        <authorList>
            <person name="Lucas S."/>
            <person name="Copeland A."/>
            <person name="Lapidus A."/>
            <person name="Bruce D."/>
            <person name="Goodwin L."/>
            <person name="Pitluck S."/>
            <person name="Peters L."/>
            <person name="Kyrpides N."/>
            <person name="Mavromatis K."/>
            <person name="Pagani I."/>
            <person name="Ivanova N."/>
            <person name="Saunders L."/>
            <person name="Detter J.C."/>
            <person name="Tapia R."/>
            <person name="Han C."/>
            <person name="Land M."/>
            <person name="Hauser L."/>
            <person name="Markowitz V."/>
            <person name="Cheng J.-F."/>
            <person name="Hugenholtz P."/>
            <person name="Woyke T."/>
            <person name="Wu D."/>
            <person name="Spring S."/>
            <person name="Schroeder M."/>
            <person name="Brambilla E."/>
            <person name="Klenk H.-P."/>
            <person name="Eisen J.A."/>
        </authorList>
    </citation>
    <scope>NUCLEOTIDE SEQUENCE [LARGE SCALE GENOMIC DNA]</scope>
    <source>
        <strain evidence="6">DSM 15286 / JCM 11887 / CIR29812</strain>
    </source>
</reference>
<evidence type="ECO:0000256" key="2">
    <source>
        <dbReference type="SAM" id="SignalP"/>
    </source>
</evidence>
<dbReference type="HOGENOM" id="CLU_038343_3_2_0"/>
<dbReference type="InterPro" id="IPR019554">
    <property type="entry name" value="Soluble_ligand-bd"/>
</dbReference>
<dbReference type="Pfam" id="PF10531">
    <property type="entry name" value="SLBB"/>
    <property type="match status" value="1"/>
</dbReference>
<evidence type="ECO:0000256" key="1">
    <source>
        <dbReference type="ARBA" id="ARBA00022729"/>
    </source>
</evidence>
<dbReference type="Pfam" id="PF02563">
    <property type="entry name" value="Poly_export"/>
    <property type="match status" value="1"/>
</dbReference>
<organism evidence="5 6">
    <name type="scientific">Thermodesulfatator indicus (strain DSM 15286 / JCM 11887 / CIR29812)</name>
    <dbReference type="NCBI Taxonomy" id="667014"/>
    <lineage>
        <taxon>Bacteria</taxon>
        <taxon>Pseudomonadati</taxon>
        <taxon>Thermodesulfobacteriota</taxon>
        <taxon>Thermodesulfobacteria</taxon>
        <taxon>Thermodesulfobacteriales</taxon>
        <taxon>Thermodesulfatatoraceae</taxon>
        <taxon>Thermodesulfatator</taxon>
    </lineage>
</organism>
<keyword evidence="1 2" id="KW-0732">Signal</keyword>
<dbReference type="Gene3D" id="3.10.560.10">
    <property type="entry name" value="Outer membrane lipoprotein wza domain like"/>
    <property type="match status" value="1"/>
</dbReference>
<dbReference type="PANTHER" id="PTHR33619:SF3">
    <property type="entry name" value="POLYSACCHARIDE EXPORT PROTEIN GFCE-RELATED"/>
    <property type="match status" value="1"/>
</dbReference>
<dbReference type="Gene3D" id="3.30.1950.10">
    <property type="entry name" value="wza like domain"/>
    <property type="match status" value="1"/>
</dbReference>